<reference evidence="6" key="2">
    <citation type="submission" date="2020-04" db="EMBL/GenBank/DDBJ databases">
        <authorList>
            <consortium name="NCBI Genome Project"/>
        </authorList>
    </citation>
    <scope>NUCLEOTIDE SEQUENCE</scope>
    <source>
        <strain evidence="6">CBS 342.82</strain>
    </source>
</reference>
<dbReference type="OrthoDB" id="5415072at2759"/>
<dbReference type="Proteomes" id="UP000504637">
    <property type="component" value="Unplaced"/>
</dbReference>
<sequence>MGNCCGREQAFQGEGRTLGATPAVGATPSATRANLPAGTHVSRGGRTLGDSTQGQAQSETPGAAAARAAERRKAAQGKGNLGKQLDAQKAQTQSATLAQSARENVAARDADAANKSLNWQ</sequence>
<dbReference type="Pfam" id="PF15811">
    <property type="entry name" value="SVIP"/>
    <property type="match status" value="1"/>
</dbReference>
<name>A0A6J3LZ92_9PEZI</name>
<evidence type="ECO:0000256" key="2">
    <source>
        <dbReference type="ARBA" id="ARBA00023139"/>
    </source>
</evidence>
<dbReference type="InterPro" id="IPR031632">
    <property type="entry name" value="SVIP"/>
</dbReference>
<feature type="compositionally biased region" description="Low complexity" evidence="4">
    <location>
        <begin position="87"/>
        <end position="101"/>
    </location>
</feature>
<evidence type="ECO:0000313" key="5">
    <source>
        <dbReference type="Proteomes" id="UP000504637"/>
    </source>
</evidence>
<evidence type="ECO:0000256" key="1">
    <source>
        <dbReference type="ARBA" id="ARBA00022707"/>
    </source>
</evidence>
<evidence type="ECO:0000256" key="4">
    <source>
        <dbReference type="SAM" id="MobiDB-lite"/>
    </source>
</evidence>
<gene>
    <name evidence="6" type="ORF">K489DRAFT_264636</name>
</gene>
<protein>
    <submittedName>
        <fullName evidence="6">Uncharacterized protein</fullName>
    </submittedName>
</protein>
<organism evidence="6">
    <name type="scientific">Dissoconium aciculare CBS 342.82</name>
    <dbReference type="NCBI Taxonomy" id="1314786"/>
    <lineage>
        <taxon>Eukaryota</taxon>
        <taxon>Fungi</taxon>
        <taxon>Dikarya</taxon>
        <taxon>Ascomycota</taxon>
        <taxon>Pezizomycotina</taxon>
        <taxon>Dothideomycetes</taxon>
        <taxon>Dothideomycetidae</taxon>
        <taxon>Mycosphaerellales</taxon>
        <taxon>Dissoconiaceae</taxon>
        <taxon>Dissoconium</taxon>
    </lineage>
</organism>
<evidence type="ECO:0000313" key="6">
    <source>
        <dbReference type="RefSeq" id="XP_033458112.1"/>
    </source>
</evidence>
<accession>A0A6J3LZ92</accession>
<dbReference type="AlphaFoldDB" id="A0A6J3LZ92"/>
<feature type="region of interest" description="Disordered" evidence="4">
    <location>
        <begin position="1"/>
        <end position="120"/>
    </location>
</feature>
<reference evidence="6" key="1">
    <citation type="submission" date="2020-01" db="EMBL/GenBank/DDBJ databases">
        <authorList>
            <consortium name="DOE Joint Genome Institute"/>
            <person name="Haridas S."/>
            <person name="Albert R."/>
            <person name="Binder M."/>
            <person name="Bloem J."/>
            <person name="Labutti K."/>
            <person name="Salamov A."/>
            <person name="Andreopoulos B."/>
            <person name="Baker S.E."/>
            <person name="Barry K."/>
            <person name="Bills G."/>
            <person name="Bluhm B.H."/>
            <person name="Cannon C."/>
            <person name="Castanera R."/>
            <person name="Culley D.E."/>
            <person name="Daum C."/>
            <person name="Ezra D."/>
            <person name="Gonzalez J.B."/>
            <person name="Henrissat B."/>
            <person name="Kuo A."/>
            <person name="Liang C."/>
            <person name="Lipzen A."/>
            <person name="Lutzoni F."/>
            <person name="Magnuson J."/>
            <person name="Mondo S."/>
            <person name="Nolan M."/>
            <person name="Ohm R."/>
            <person name="Pangilinan J."/>
            <person name="Park H.-J."/>
            <person name="Ramirez L."/>
            <person name="Alfaro M."/>
            <person name="Sun H."/>
            <person name="Tritt A."/>
            <person name="Yoshinaga Y."/>
            <person name="Zwiers L.-H."/>
            <person name="Turgeon B.G."/>
            <person name="Goodwin S.B."/>
            <person name="Spatafora J.W."/>
            <person name="Crous P.W."/>
            <person name="Grigoriev I.V."/>
        </authorList>
    </citation>
    <scope>NUCLEOTIDE SEQUENCE</scope>
    <source>
        <strain evidence="6">CBS 342.82</strain>
    </source>
</reference>
<dbReference type="GeneID" id="54357872"/>
<evidence type="ECO:0000256" key="3">
    <source>
        <dbReference type="ARBA" id="ARBA00023288"/>
    </source>
</evidence>
<feature type="compositionally biased region" description="Polar residues" evidence="4">
    <location>
        <begin position="49"/>
        <end position="60"/>
    </location>
</feature>
<keyword evidence="1" id="KW-0519">Myristate</keyword>
<reference evidence="6" key="3">
    <citation type="submission" date="2025-08" db="UniProtKB">
        <authorList>
            <consortium name="RefSeq"/>
        </authorList>
    </citation>
    <scope>IDENTIFICATION</scope>
    <source>
        <strain evidence="6">CBS 342.82</strain>
    </source>
</reference>
<dbReference type="RefSeq" id="XP_033458112.1">
    <property type="nucleotide sequence ID" value="XM_033600072.1"/>
</dbReference>
<keyword evidence="3" id="KW-0449">Lipoprotein</keyword>
<proteinExistence type="predicted"/>
<keyword evidence="2" id="KW-0564">Palmitate</keyword>
<keyword evidence="5" id="KW-1185">Reference proteome</keyword>